<comment type="similarity">
    <text evidence="1 5">Belongs to the HisA/HisF family.</text>
</comment>
<dbReference type="Proteomes" id="UP000185093">
    <property type="component" value="Unassembled WGS sequence"/>
</dbReference>
<dbReference type="EMBL" id="FSQZ01000001">
    <property type="protein sequence ID" value="SIN77851.1"/>
    <property type="molecule type" value="Genomic_DNA"/>
</dbReference>
<dbReference type="InterPro" id="IPR013785">
    <property type="entry name" value="Aldolase_TIM"/>
</dbReference>
<dbReference type="PANTHER" id="PTHR43090:SF2">
    <property type="entry name" value="1-(5-PHOSPHORIBOSYL)-5-[(5-PHOSPHORIBOSYLAMINO)METHYLIDENEAMINO] IMIDAZOLE-4-CARBOXAMIDE ISOMERASE"/>
    <property type="match status" value="1"/>
</dbReference>
<reference evidence="6 7" key="1">
    <citation type="submission" date="2016-11" db="EMBL/GenBank/DDBJ databases">
        <authorList>
            <person name="Varghese N."/>
            <person name="Submissions S."/>
        </authorList>
    </citation>
    <scope>NUCLEOTIDE SEQUENCE [LARGE SCALE GENOMIC DNA]</scope>
    <source>
        <strain evidence="6 7">DSM 20664</strain>
    </source>
</reference>
<dbReference type="PANTHER" id="PTHR43090">
    <property type="entry name" value="1-(5-PHOSPHORIBOSYL)-5-[(5-PHOSPHORIBOSYLAMINO)METHYLIDENEAMINO] IMIDAZOLE-4-CARBOXAMIDE ISOMERASE"/>
    <property type="match status" value="1"/>
</dbReference>
<sequence length="246" mass="27181">MQVIPVMDLLDGLIVRAYRGERDKYRPMESPLVNSPHPVKVAKALLHVTGGSDLYVADLNAIQDMEDNLEVLQKVRKETMATLWIDAGTGCLDEVLYLMSEIPSCKVVVGSETLESSEELEKIARKCPMDRVVFSLDIKEGKILTREGSPFWGVSLEEGIDLLKEVEWEKVIILTLDGVGTGSGLPLQMYERAIQRAPEISFYGGGGFSSKNELFALKKLNMAGLLVATALHEGRITKKDIEELAS</sequence>
<gene>
    <name evidence="6" type="ORF">SAMN05444368_1870</name>
</gene>
<evidence type="ECO:0000256" key="3">
    <source>
        <dbReference type="ARBA" id="ARBA00023102"/>
    </source>
</evidence>
<dbReference type="SUPFAM" id="SSF51366">
    <property type="entry name" value="Ribulose-phoshate binding barrel"/>
    <property type="match status" value="1"/>
</dbReference>
<evidence type="ECO:0000256" key="5">
    <source>
        <dbReference type="RuleBase" id="RU003657"/>
    </source>
</evidence>
<dbReference type="RefSeq" id="WP_084532330.1">
    <property type="nucleotide sequence ID" value="NZ_FSQZ01000001.1"/>
</dbReference>
<comment type="caution">
    <text evidence="6">The sequence shown here is derived from an EMBL/GenBank/DDBJ whole genome shotgun (WGS) entry which is preliminary data.</text>
</comment>
<keyword evidence="2 5" id="KW-0028">Amino-acid biosynthesis</keyword>
<dbReference type="InterPro" id="IPR044524">
    <property type="entry name" value="Isoase_HisA-like"/>
</dbReference>
<evidence type="ECO:0000256" key="4">
    <source>
        <dbReference type="ARBA" id="ARBA00029440"/>
    </source>
</evidence>
<proteinExistence type="inferred from homology"/>
<evidence type="ECO:0000256" key="1">
    <source>
        <dbReference type="ARBA" id="ARBA00009667"/>
    </source>
</evidence>
<protein>
    <submittedName>
        <fullName evidence="6">Phosphoribosylformimino-5-aminoimidazole carboxamide ribotide isomerase</fullName>
    </submittedName>
</protein>
<organism evidence="6 7">
    <name type="scientific">Acetomicrobium flavidum</name>
    <dbReference type="NCBI Taxonomy" id="49896"/>
    <lineage>
        <taxon>Bacteria</taxon>
        <taxon>Thermotogati</taxon>
        <taxon>Synergistota</taxon>
        <taxon>Synergistia</taxon>
        <taxon>Synergistales</taxon>
        <taxon>Acetomicrobiaceae</taxon>
        <taxon>Acetomicrobium</taxon>
    </lineage>
</organism>
<dbReference type="Gene3D" id="3.20.20.70">
    <property type="entry name" value="Aldolase class I"/>
    <property type="match status" value="1"/>
</dbReference>
<dbReference type="InterPro" id="IPR011060">
    <property type="entry name" value="RibuloseP-bd_barrel"/>
</dbReference>
<accession>A0ABY1JFA5</accession>
<name>A0ABY1JFA5_9BACT</name>
<dbReference type="Pfam" id="PF00977">
    <property type="entry name" value="His_biosynth"/>
    <property type="match status" value="1"/>
</dbReference>
<keyword evidence="3 5" id="KW-0368">Histidine biosynthesis</keyword>
<dbReference type="GO" id="GO:0016853">
    <property type="term" value="F:isomerase activity"/>
    <property type="evidence" value="ECO:0007669"/>
    <property type="project" value="UniProtKB-KW"/>
</dbReference>
<evidence type="ECO:0000313" key="7">
    <source>
        <dbReference type="Proteomes" id="UP000185093"/>
    </source>
</evidence>
<dbReference type="CDD" id="cd04723">
    <property type="entry name" value="HisA_HisF"/>
    <property type="match status" value="1"/>
</dbReference>
<evidence type="ECO:0000313" key="6">
    <source>
        <dbReference type="EMBL" id="SIN77851.1"/>
    </source>
</evidence>
<keyword evidence="6" id="KW-0413">Isomerase</keyword>
<keyword evidence="7" id="KW-1185">Reference proteome</keyword>
<comment type="pathway">
    <text evidence="4">Amino-acid biosynthesis.</text>
</comment>
<dbReference type="InterPro" id="IPR006062">
    <property type="entry name" value="His_biosynth"/>
</dbReference>
<evidence type="ECO:0000256" key="2">
    <source>
        <dbReference type="ARBA" id="ARBA00022605"/>
    </source>
</evidence>